<keyword evidence="3" id="KW-1185">Reference proteome</keyword>
<reference evidence="2 3" key="1">
    <citation type="submission" date="2024-01" db="EMBL/GenBank/DDBJ databases">
        <title>Genome assemblies of Stephania.</title>
        <authorList>
            <person name="Yang L."/>
        </authorList>
    </citation>
    <scope>NUCLEOTIDE SEQUENCE [LARGE SCALE GENOMIC DNA]</scope>
    <source>
        <strain evidence="2">JXDWG</strain>
        <tissue evidence="2">Leaf</tissue>
    </source>
</reference>
<sequence length="106" mass="11904">MRTEGLRESMGSGGVWRRIWALARWRTRCERRGRAVREPERVRGGRREMTIEDDREDDAETEGVASSADEDSLISPSFCSLISVFSRVSRSSLLCSSSSSSSSSFH</sequence>
<gene>
    <name evidence="2" type="ORF">Scep_012384</name>
</gene>
<comment type="caution">
    <text evidence="2">The sequence shown here is derived from an EMBL/GenBank/DDBJ whole genome shotgun (WGS) entry which is preliminary data.</text>
</comment>
<organism evidence="2 3">
    <name type="scientific">Stephania cephalantha</name>
    <dbReference type="NCBI Taxonomy" id="152367"/>
    <lineage>
        <taxon>Eukaryota</taxon>
        <taxon>Viridiplantae</taxon>
        <taxon>Streptophyta</taxon>
        <taxon>Embryophyta</taxon>
        <taxon>Tracheophyta</taxon>
        <taxon>Spermatophyta</taxon>
        <taxon>Magnoliopsida</taxon>
        <taxon>Ranunculales</taxon>
        <taxon>Menispermaceae</taxon>
        <taxon>Menispermoideae</taxon>
        <taxon>Cissampelideae</taxon>
        <taxon>Stephania</taxon>
    </lineage>
</organism>
<evidence type="ECO:0000256" key="1">
    <source>
        <dbReference type="SAM" id="MobiDB-lite"/>
    </source>
</evidence>
<name>A0AAP0JGG0_9MAGN</name>
<dbReference type="EMBL" id="JBBNAG010000005">
    <property type="protein sequence ID" value="KAK9132856.1"/>
    <property type="molecule type" value="Genomic_DNA"/>
</dbReference>
<feature type="region of interest" description="Disordered" evidence="1">
    <location>
        <begin position="36"/>
        <end position="68"/>
    </location>
</feature>
<dbReference type="Proteomes" id="UP001419268">
    <property type="component" value="Unassembled WGS sequence"/>
</dbReference>
<protein>
    <submittedName>
        <fullName evidence="2">Uncharacterized protein</fullName>
    </submittedName>
</protein>
<proteinExistence type="predicted"/>
<evidence type="ECO:0000313" key="3">
    <source>
        <dbReference type="Proteomes" id="UP001419268"/>
    </source>
</evidence>
<feature type="compositionally biased region" description="Basic and acidic residues" evidence="1">
    <location>
        <begin position="36"/>
        <end position="52"/>
    </location>
</feature>
<dbReference type="AlphaFoldDB" id="A0AAP0JGG0"/>
<accession>A0AAP0JGG0</accession>
<evidence type="ECO:0000313" key="2">
    <source>
        <dbReference type="EMBL" id="KAK9132856.1"/>
    </source>
</evidence>